<protein>
    <submittedName>
        <fullName evidence="1">Uncharacterized protein</fullName>
    </submittedName>
</protein>
<evidence type="ECO:0000313" key="2">
    <source>
        <dbReference type="EMBL" id="SBT38427.1"/>
    </source>
</evidence>
<accession>A0A1A8Z1M4</accession>
<proteinExistence type="predicted"/>
<reference evidence="1" key="2">
    <citation type="submission" date="2016-05" db="EMBL/GenBank/DDBJ databases">
        <authorList>
            <person name="Lavstsen T."/>
            <person name="Jespersen J.S."/>
        </authorList>
    </citation>
    <scope>NUCLEOTIDE SEQUENCE [LARGE SCALE GENOMIC DNA]</scope>
</reference>
<evidence type="ECO:0000313" key="3">
    <source>
        <dbReference type="Proteomes" id="UP000078550"/>
    </source>
</evidence>
<gene>
    <name evidence="1" type="ORF">POVWA1_036500</name>
    <name evidence="2" type="ORF">POVWA2_035800</name>
</gene>
<reference evidence="3 4" key="1">
    <citation type="submission" date="2016-05" db="EMBL/GenBank/DDBJ databases">
        <authorList>
            <person name="Naeem Raeece"/>
        </authorList>
    </citation>
    <scope>NUCLEOTIDE SEQUENCE [LARGE SCALE GENOMIC DNA]</scope>
</reference>
<keyword evidence="4" id="KW-1185">Reference proteome</keyword>
<evidence type="ECO:0000313" key="1">
    <source>
        <dbReference type="EMBL" id="SBT37729.1"/>
    </source>
</evidence>
<dbReference type="EMBL" id="FLRD01000106">
    <property type="protein sequence ID" value="SBT37729.1"/>
    <property type="molecule type" value="Genomic_DNA"/>
</dbReference>
<dbReference type="Proteomes" id="UP000078555">
    <property type="component" value="Unassembled WGS sequence"/>
</dbReference>
<name>A0A1A8Z1M4_PLAOA</name>
<organism evidence="1 4">
    <name type="scientific">Plasmodium ovale wallikeri</name>
    <dbReference type="NCBI Taxonomy" id="864142"/>
    <lineage>
        <taxon>Eukaryota</taxon>
        <taxon>Sar</taxon>
        <taxon>Alveolata</taxon>
        <taxon>Apicomplexa</taxon>
        <taxon>Aconoidasida</taxon>
        <taxon>Haemosporida</taxon>
        <taxon>Plasmodiidae</taxon>
        <taxon>Plasmodium</taxon>
        <taxon>Plasmodium (Plasmodium)</taxon>
    </lineage>
</organism>
<sequence>METYAIQIMKMKRCIHRDEKMEKYKRMSIRNDKIKNEEGEKKEHQQASVRSSCYANNGVAIISPDLHLHFEAI</sequence>
<evidence type="ECO:0000313" key="4">
    <source>
        <dbReference type="Proteomes" id="UP000078555"/>
    </source>
</evidence>
<dbReference type="Proteomes" id="UP000078550">
    <property type="component" value="Unassembled WGS sequence"/>
</dbReference>
<dbReference type="EMBL" id="FLRE01000137">
    <property type="protein sequence ID" value="SBT38427.1"/>
    <property type="molecule type" value="Genomic_DNA"/>
</dbReference>
<dbReference type="AlphaFoldDB" id="A0A1A8Z1M4"/>